<dbReference type="PRINTS" id="PR00385">
    <property type="entry name" value="P450"/>
</dbReference>
<dbReference type="SUPFAM" id="SSF48264">
    <property type="entry name" value="Cytochrome P450"/>
    <property type="match status" value="1"/>
</dbReference>
<dbReference type="PANTHER" id="PTHR24305:SF166">
    <property type="entry name" value="CYTOCHROME P450 12A4, MITOCHONDRIAL-RELATED"/>
    <property type="match status" value="1"/>
</dbReference>
<comment type="similarity">
    <text evidence="2 4">Belongs to the cytochrome P450 family.</text>
</comment>
<dbReference type="GO" id="GO:0005506">
    <property type="term" value="F:iron ion binding"/>
    <property type="evidence" value="ECO:0007669"/>
    <property type="project" value="InterPro"/>
</dbReference>
<dbReference type="GO" id="GO:0020037">
    <property type="term" value="F:heme binding"/>
    <property type="evidence" value="ECO:0007669"/>
    <property type="project" value="InterPro"/>
</dbReference>
<keyword evidence="4" id="KW-0503">Monooxygenase</keyword>
<name>A0A8J6ZS03_DESMC</name>
<keyword evidence="6" id="KW-1185">Reference proteome</keyword>
<dbReference type="Proteomes" id="UP000622533">
    <property type="component" value="Unassembled WGS sequence"/>
</dbReference>
<comment type="cofactor">
    <cofactor evidence="1 3">
        <name>heme</name>
        <dbReference type="ChEBI" id="CHEBI:30413"/>
    </cofactor>
</comment>
<evidence type="ECO:0000313" key="6">
    <source>
        <dbReference type="Proteomes" id="UP000622533"/>
    </source>
</evidence>
<organism evidence="5 6">
    <name type="scientific">Desmonostoc muscorum LEGE 12446</name>
    <dbReference type="NCBI Taxonomy" id="1828758"/>
    <lineage>
        <taxon>Bacteria</taxon>
        <taxon>Bacillati</taxon>
        <taxon>Cyanobacteriota</taxon>
        <taxon>Cyanophyceae</taxon>
        <taxon>Nostocales</taxon>
        <taxon>Nostocaceae</taxon>
        <taxon>Desmonostoc</taxon>
    </lineage>
</organism>
<dbReference type="Gene3D" id="1.10.630.10">
    <property type="entry name" value="Cytochrome P450"/>
    <property type="match status" value="1"/>
</dbReference>
<protein>
    <submittedName>
        <fullName evidence="5">Cytochrome P450</fullName>
    </submittedName>
</protein>
<gene>
    <name evidence="5" type="ORF">IQ276_05860</name>
</gene>
<evidence type="ECO:0000256" key="3">
    <source>
        <dbReference type="PIRSR" id="PIRSR602401-1"/>
    </source>
</evidence>
<dbReference type="GO" id="GO:0004497">
    <property type="term" value="F:monooxygenase activity"/>
    <property type="evidence" value="ECO:0007669"/>
    <property type="project" value="UniProtKB-KW"/>
</dbReference>
<evidence type="ECO:0000313" key="5">
    <source>
        <dbReference type="EMBL" id="MBE9021998.1"/>
    </source>
</evidence>
<reference evidence="5" key="1">
    <citation type="submission" date="2020-10" db="EMBL/GenBank/DDBJ databases">
        <authorList>
            <person name="Castelo-Branco R."/>
            <person name="Eusebio N."/>
            <person name="Adriana R."/>
            <person name="Vieira A."/>
            <person name="Brugerolle De Fraissinette N."/>
            <person name="Rezende De Castro R."/>
            <person name="Schneider M.P."/>
            <person name="Vasconcelos V."/>
            <person name="Leao P.N."/>
        </authorList>
    </citation>
    <scope>NUCLEOTIDE SEQUENCE</scope>
    <source>
        <strain evidence="5">LEGE 12446</strain>
    </source>
</reference>
<proteinExistence type="inferred from homology"/>
<dbReference type="RefSeq" id="WP_193914429.1">
    <property type="nucleotide sequence ID" value="NZ_JADEXS020000001.1"/>
</dbReference>
<keyword evidence="4" id="KW-0560">Oxidoreductase</keyword>
<sequence length="463" mass="53132">MQLPNILKTHPFIQKLQWVVDPVRFMEKAAQQYPGIFTAKIVGFGDTVVFVNHPQAIQEILTNDRKKFVAVGDANRIVEPLVGQYSVSLLEGIRHKQQRQLVMPAFHRERMRTYGQLICTLCTKVFSQSPLNQPFLARNLTQEISLQVILKVVLGLHEGEKLQKLKHLLPQMLDLFRSPFTCSLFFLSFLQKDLGAWSTWGKFLRDRQQIDELLYAEIAERREQPDSERIDILSMLMSARDDAGESMTDQELRDQLMTLMLAGYETTATAIAWGLYWIHQNPLVCEKLVEELDTLGDSPDPMSIVRLPYLTAVCNETLRIYPPIMFSFPRVVQEPVELLGHPLEPGTVLLPSIYLAHQREDLYPQPKEFRPERFIERQFSPYEFLPFGGGVRRCMGEALASFQMKLVLATILSLYELALVNQQPERVERRGFTLAPATGIKMVITGRRVRPESLAKMTTTPIF</sequence>
<keyword evidence="3 4" id="KW-0479">Metal-binding</keyword>
<dbReference type="GO" id="GO:0016705">
    <property type="term" value="F:oxidoreductase activity, acting on paired donors, with incorporation or reduction of molecular oxygen"/>
    <property type="evidence" value="ECO:0007669"/>
    <property type="project" value="InterPro"/>
</dbReference>
<dbReference type="PROSITE" id="PS00086">
    <property type="entry name" value="CYTOCHROME_P450"/>
    <property type="match status" value="1"/>
</dbReference>
<dbReference type="CDD" id="cd11053">
    <property type="entry name" value="CYP110-like"/>
    <property type="match status" value="1"/>
</dbReference>
<dbReference type="InterPro" id="IPR002401">
    <property type="entry name" value="Cyt_P450_E_grp-I"/>
</dbReference>
<dbReference type="InterPro" id="IPR017972">
    <property type="entry name" value="Cyt_P450_CS"/>
</dbReference>
<dbReference type="EMBL" id="JADEXS010000052">
    <property type="protein sequence ID" value="MBE9021998.1"/>
    <property type="molecule type" value="Genomic_DNA"/>
</dbReference>
<dbReference type="Pfam" id="PF00067">
    <property type="entry name" value="p450"/>
    <property type="match status" value="1"/>
</dbReference>
<evidence type="ECO:0000256" key="1">
    <source>
        <dbReference type="ARBA" id="ARBA00001971"/>
    </source>
</evidence>
<dbReference type="InterPro" id="IPR050121">
    <property type="entry name" value="Cytochrome_P450_monoxygenase"/>
</dbReference>
<dbReference type="InterPro" id="IPR001128">
    <property type="entry name" value="Cyt_P450"/>
</dbReference>
<dbReference type="PRINTS" id="PR00463">
    <property type="entry name" value="EP450I"/>
</dbReference>
<keyword evidence="3 4" id="KW-0349">Heme</keyword>
<comment type="caution">
    <text evidence="5">The sequence shown here is derived from an EMBL/GenBank/DDBJ whole genome shotgun (WGS) entry which is preliminary data.</text>
</comment>
<feature type="binding site" description="axial binding residue" evidence="3">
    <location>
        <position position="394"/>
    </location>
    <ligand>
        <name>heme</name>
        <dbReference type="ChEBI" id="CHEBI:30413"/>
    </ligand>
    <ligandPart>
        <name>Fe</name>
        <dbReference type="ChEBI" id="CHEBI:18248"/>
    </ligandPart>
</feature>
<evidence type="ECO:0000256" key="4">
    <source>
        <dbReference type="RuleBase" id="RU000461"/>
    </source>
</evidence>
<evidence type="ECO:0000256" key="2">
    <source>
        <dbReference type="ARBA" id="ARBA00010617"/>
    </source>
</evidence>
<dbReference type="InterPro" id="IPR036396">
    <property type="entry name" value="Cyt_P450_sf"/>
</dbReference>
<dbReference type="AlphaFoldDB" id="A0A8J6ZS03"/>
<keyword evidence="3 4" id="KW-0408">Iron</keyword>
<accession>A0A8J6ZS03</accession>
<dbReference type="PANTHER" id="PTHR24305">
    <property type="entry name" value="CYTOCHROME P450"/>
    <property type="match status" value="1"/>
</dbReference>